<dbReference type="Gene3D" id="3.40.50.720">
    <property type="entry name" value="NAD(P)-binding Rossmann-like Domain"/>
    <property type="match status" value="1"/>
</dbReference>
<dbReference type="SUPFAM" id="SSF51735">
    <property type="entry name" value="NAD(P)-binding Rossmann-fold domains"/>
    <property type="match status" value="1"/>
</dbReference>
<dbReference type="InterPro" id="IPR002347">
    <property type="entry name" value="SDR_fam"/>
</dbReference>
<dbReference type="PANTHER" id="PTHR43157">
    <property type="entry name" value="PHOSPHATIDYLINOSITOL-GLYCAN BIOSYNTHESIS CLASS F PROTEIN-RELATED"/>
    <property type="match status" value="1"/>
</dbReference>
<gene>
    <name evidence="3" type="ORF">QBC47DRAFT_439190</name>
</gene>
<keyword evidence="4" id="KW-1185">Reference proteome</keyword>
<accession>A0AAJ0F0G4</accession>
<dbReference type="EMBL" id="MU839849">
    <property type="protein sequence ID" value="KAK1750101.1"/>
    <property type="molecule type" value="Genomic_DNA"/>
</dbReference>
<comment type="caution">
    <text evidence="3">The sequence shown here is derived from an EMBL/GenBank/DDBJ whole genome shotgun (WGS) entry which is preliminary data.</text>
</comment>
<organism evidence="3 4">
    <name type="scientific">Echria macrotheca</name>
    <dbReference type="NCBI Taxonomy" id="438768"/>
    <lineage>
        <taxon>Eukaryota</taxon>
        <taxon>Fungi</taxon>
        <taxon>Dikarya</taxon>
        <taxon>Ascomycota</taxon>
        <taxon>Pezizomycotina</taxon>
        <taxon>Sordariomycetes</taxon>
        <taxon>Sordariomycetidae</taxon>
        <taxon>Sordariales</taxon>
        <taxon>Schizotheciaceae</taxon>
        <taxon>Echria</taxon>
    </lineage>
</organism>
<protein>
    <recommendedName>
        <fullName evidence="2">Ketoreductase domain-containing protein</fullName>
    </recommendedName>
</protein>
<dbReference type="PRINTS" id="PR00081">
    <property type="entry name" value="GDHRDH"/>
</dbReference>
<dbReference type="PANTHER" id="PTHR43157:SF61">
    <property type="entry name" value="DEHYDROGENASE_REDUCTASE FAMILY PROTEIN, PUTATIVE (AFU_ORTHOLOGUE AFUA_3G01250)-RELATED"/>
    <property type="match status" value="1"/>
</dbReference>
<evidence type="ECO:0000313" key="3">
    <source>
        <dbReference type="EMBL" id="KAK1750101.1"/>
    </source>
</evidence>
<dbReference type="Proteomes" id="UP001239445">
    <property type="component" value="Unassembled WGS sequence"/>
</dbReference>
<dbReference type="InterPro" id="IPR036291">
    <property type="entry name" value="NAD(P)-bd_dom_sf"/>
</dbReference>
<dbReference type="InterPro" id="IPR057326">
    <property type="entry name" value="KR_dom"/>
</dbReference>
<proteinExistence type="predicted"/>
<dbReference type="AlphaFoldDB" id="A0AAJ0F0G4"/>
<sequence length="331" mass="36169">MATAVRIPTVYEQPRNLPLLVTEATCAGKTYIVTGSNTGLGFEAAQHLVALGAAKVIMAVRNLEAGNKAKARIEAATGKTGVAEVWHLDLGDYPSVKAFAQKVIDELPRVDAIIQNAAVASIQRELVNGQNQNIAVNVLGTFLLTFLLIPKLIEMGRQFDYHPRIVFVGSTAGFQIDPDVWKGLKDDPLEQMKTTELGSQGYRASKLVEFFTARHLTKLLPVSKTGIVMHTVCPGLCATELIRHAPPEWRDAITKLHKTSGRTAEDGSRAILHALVVDEETHGQFLQSCEPGEQIPDWTTNEDGVKTEKLVWHLVTAELEKIEPGVVKNVV</sequence>
<feature type="domain" description="Ketoreductase" evidence="2">
    <location>
        <begin position="29"/>
        <end position="192"/>
    </location>
</feature>
<evidence type="ECO:0000259" key="2">
    <source>
        <dbReference type="SMART" id="SM00822"/>
    </source>
</evidence>
<dbReference type="SMART" id="SM00822">
    <property type="entry name" value="PKS_KR"/>
    <property type="match status" value="1"/>
</dbReference>
<name>A0AAJ0F0G4_9PEZI</name>
<reference evidence="3" key="1">
    <citation type="submission" date="2023-06" db="EMBL/GenBank/DDBJ databases">
        <title>Genome-scale phylogeny and comparative genomics of the fungal order Sordariales.</title>
        <authorList>
            <consortium name="Lawrence Berkeley National Laboratory"/>
            <person name="Hensen N."/>
            <person name="Bonometti L."/>
            <person name="Westerberg I."/>
            <person name="Brannstrom I.O."/>
            <person name="Guillou S."/>
            <person name="Cros-Aarteil S."/>
            <person name="Calhoun S."/>
            <person name="Haridas S."/>
            <person name="Kuo A."/>
            <person name="Mondo S."/>
            <person name="Pangilinan J."/>
            <person name="Riley R."/>
            <person name="Labutti K."/>
            <person name="Andreopoulos B."/>
            <person name="Lipzen A."/>
            <person name="Chen C."/>
            <person name="Yanf M."/>
            <person name="Daum C."/>
            <person name="Ng V."/>
            <person name="Clum A."/>
            <person name="Steindorff A."/>
            <person name="Ohm R."/>
            <person name="Martin F."/>
            <person name="Silar P."/>
            <person name="Natvig D."/>
            <person name="Lalanne C."/>
            <person name="Gautier V."/>
            <person name="Ament-Velasquez S.L."/>
            <person name="Kruys A."/>
            <person name="Hutchinson M.I."/>
            <person name="Powell A.J."/>
            <person name="Barry K."/>
            <person name="Miller A.N."/>
            <person name="Grigoriev I.V."/>
            <person name="Debuchy R."/>
            <person name="Gladieux P."/>
            <person name="Thoren M.H."/>
            <person name="Johannesson H."/>
        </authorList>
    </citation>
    <scope>NUCLEOTIDE SEQUENCE</scope>
    <source>
        <strain evidence="3">PSN4</strain>
    </source>
</reference>
<keyword evidence="1" id="KW-0560">Oxidoreductase</keyword>
<dbReference type="GO" id="GO:0016491">
    <property type="term" value="F:oxidoreductase activity"/>
    <property type="evidence" value="ECO:0007669"/>
    <property type="project" value="UniProtKB-KW"/>
</dbReference>
<evidence type="ECO:0000256" key="1">
    <source>
        <dbReference type="ARBA" id="ARBA00023002"/>
    </source>
</evidence>
<dbReference type="Pfam" id="PF00106">
    <property type="entry name" value="adh_short"/>
    <property type="match status" value="1"/>
</dbReference>
<evidence type="ECO:0000313" key="4">
    <source>
        <dbReference type="Proteomes" id="UP001239445"/>
    </source>
</evidence>